<keyword evidence="4" id="KW-1185">Reference proteome</keyword>
<feature type="transmembrane region" description="Helical" evidence="2">
    <location>
        <begin position="281"/>
        <end position="303"/>
    </location>
</feature>
<protein>
    <submittedName>
        <fullName evidence="3">DUF3667 domain-containing protein</fullName>
    </submittedName>
</protein>
<proteinExistence type="predicted"/>
<gene>
    <name evidence="3" type="ORF">NEE01_07725</name>
</gene>
<keyword evidence="2" id="KW-1133">Transmembrane helix</keyword>
<feature type="transmembrane region" description="Helical" evidence="2">
    <location>
        <begin position="106"/>
        <end position="130"/>
    </location>
</feature>
<feature type="coiled-coil region" evidence="1">
    <location>
        <begin position="146"/>
        <end position="177"/>
    </location>
</feature>
<comment type="caution">
    <text evidence="3">The sequence shown here is derived from an EMBL/GenBank/DDBJ whole genome shotgun (WGS) entry which is preliminary data.</text>
</comment>
<accession>A0AA41Z622</accession>
<keyword evidence="2" id="KW-0472">Membrane</keyword>
<dbReference type="InterPro" id="IPR022134">
    <property type="entry name" value="DUF3667"/>
</dbReference>
<feature type="transmembrane region" description="Helical" evidence="2">
    <location>
        <begin position="344"/>
        <end position="366"/>
    </location>
</feature>
<sequence length="367" mass="39933">MTGIEAGADIATGALIARAVEPAEDRAAHDGHDSGVCLNCGTTLIGTHCHACGQAGHVHRTLGAIGHDIAHGVFHFDGKIWRTLPMLAFHPGDLTRRYIAGERMRFVSPLAIFLFAVFLMFAIVASLPGWHMDGGNFLKPGVNGGIMQARAKLAEENRRAAAMANEARAKLAKEQRKADPDQARIATLQQRIAKADEAARTIGNAQKVLGGPPGAAAAEAPLPDENWFEARMRHARENPELLLYKMKNSAYKYSWALIPISLPFVWLLFPFSRRYGLYDHAVFTTYSLTFMSLLTVVLAVLAAAGVPEWMLWTAAGIIPPVHIYKQLKGAYRLSRLTAGIRTALLSLMILCGVIPIFSVLLVYMGVG</sequence>
<keyword evidence="1" id="KW-0175">Coiled coil</keyword>
<name>A0AA41Z622_9SPHN</name>
<dbReference type="RefSeq" id="WP_265268525.1">
    <property type="nucleotide sequence ID" value="NZ_JANFAV010000004.1"/>
</dbReference>
<evidence type="ECO:0000256" key="1">
    <source>
        <dbReference type="SAM" id="Coils"/>
    </source>
</evidence>
<evidence type="ECO:0000313" key="4">
    <source>
        <dbReference type="Proteomes" id="UP001165565"/>
    </source>
</evidence>
<dbReference type="Proteomes" id="UP001165565">
    <property type="component" value="Unassembled WGS sequence"/>
</dbReference>
<organism evidence="3 4">
    <name type="scientific">Sphingomonas lycopersici</name>
    <dbReference type="NCBI Taxonomy" id="2951807"/>
    <lineage>
        <taxon>Bacteria</taxon>
        <taxon>Pseudomonadati</taxon>
        <taxon>Pseudomonadota</taxon>
        <taxon>Alphaproteobacteria</taxon>
        <taxon>Sphingomonadales</taxon>
        <taxon>Sphingomonadaceae</taxon>
        <taxon>Sphingomonas</taxon>
    </lineage>
</organism>
<evidence type="ECO:0000313" key="3">
    <source>
        <dbReference type="EMBL" id="MCW6534675.1"/>
    </source>
</evidence>
<dbReference type="Pfam" id="PF12412">
    <property type="entry name" value="DUF3667"/>
    <property type="match status" value="1"/>
</dbReference>
<reference evidence="3" key="1">
    <citation type="submission" date="2022-06" db="EMBL/GenBank/DDBJ databases">
        <title>Sphingomonas sp. nov. isolated from rhizosphere soil of tomato.</title>
        <authorList>
            <person name="Dong H."/>
            <person name="Gao R."/>
        </authorList>
    </citation>
    <scope>NUCLEOTIDE SEQUENCE</scope>
    <source>
        <strain evidence="3">MMSM24</strain>
    </source>
</reference>
<feature type="transmembrane region" description="Helical" evidence="2">
    <location>
        <begin position="309"/>
        <end position="324"/>
    </location>
</feature>
<keyword evidence="2" id="KW-0812">Transmembrane</keyword>
<evidence type="ECO:0000256" key="2">
    <source>
        <dbReference type="SAM" id="Phobius"/>
    </source>
</evidence>
<dbReference type="AlphaFoldDB" id="A0AA41Z622"/>
<dbReference type="EMBL" id="JANFAV010000004">
    <property type="protein sequence ID" value="MCW6534675.1"/>
    <property type="molecule type" value="Genomic_DNA"/>
</dbReference>
<feature type="transmembrane region" description="Helical" evidence="2">
    <location>
        <begin position="250"/>
        <end position="269"/>
    </location>
</feature>